<organism evidence="3 4">
    <name type="scientific">Idiomarina piscisalsi</name>
    <dbReference type="NCBI Taxonomy" id="1096243"/>
    <lineage>
        <taxon>Bacteria</taxon>
        <taxon>Pseudomonadati</taxon>
        <taxon>Pseudomonadota</taxon>
        <taxon>Gammaproteobacteria</taxon>
        <taxon>Alteromonadales</taxon>
        <taxon>Idiomarinaceae</taxon>
        <taxon>Idiomarina</taxon>
    </lineage>
</organism>
<dbReference type="PANTHER" id="PTHR10983">
    <property type="entry name" value="1-ACYLGLYCEROL-3-PHOSPHATE ACYLTRANSFERASE-RELATED"/>
    <property type="match status" value="1"/>
</dbReference>
<reference evidence="3 4" key="1">
    <citation type="journal article" date="2011" name="Front. Microbiol.">
        <title>Genomic signatures of strain selection and enhancement in Bacillus atrophaeus var. globigii, a historical biowarfare simulant.</title>
        <authorList>
            <person name="Gibbons H.S."/>
            <person name="Broomall S.M."/>
            <person name="McNew L.A."/>
            <person name="Daligault H."/>
            <person name="Chapman C."/>
            <person name="Bruce D."/>
            <person name="Karavis M."/>
            <person name="Krepps M."/>
            <person name="McGregor P.A."/>
            <person name="Hong C."/>
            <person name="Park K.H."/>
            <person name="Akmal A."/>
            <person name="Feldman A."/>
            <person name="Lin J.S."/>
            <person name="Chang W.E."/>
            <person name="Higgs B.W."/>
            <person name="Demirev P."/>
            <person name="Lindquist J."/>
            <person name="Liem A."/>
            <person name="Fochler E."/>
            <person name="Read T.D."/>
            <person name="Tapia R."/>
            <person name="Johnson S."/>
            <person name="Bishop-Lilly K.A."/>
            <person name="Detter C."/>
            <person name="Han C."/>
            <person name="Sozhamannan S."/>
            <person name="Rosenzweig C.N."/>
            <person name="Skowronski E.W."/>
        </authorList>
    </citation>
    <scope>NUCLEOTIDE SEQUENCE [LARGE SCALE GENOMIC DNA]</scope>
    <source>
        <strain evidence="3 4">TPS4-2</strain>
    </source>
</reference>
<dbReference type="SMART" id="SM00563">
    <property type="entry name" value="PlsC"/>
    <property type="match status" value="1"/>
</dbReference>
<keyword evidence="3" id="KW-0808">Transferase</keyword>
<dbReference type="Proteomes" id="UP000288361">
    <property type="component" value="Unassembled WGS sequence"/>
</dbReference>
<sequence length="303" mass="35183">MLTSLLIPFRVIAHLLWGVITTAIIGVLIIGVGVFKILLPFPATQRLCSAAANGLFRVWAYCMSMMFQLTQRMEWHIKGDLDLHENGWYMVMANHRSWVDVLVLMHLTRRHMPTPRFFLKSQLMWIPIVGWGCWVLDMPFMKRYSKDLIEKKPHLKGKDIATTTRSCAKFRHIPTTVVNFCEGTRFTPEKHKKKNSPFKNLLPPKAGGTAFSMQIMGEQFEAILDVTIVYPGNDSRPVVWHLLSGRLKNVYVDIKTLPVTADLIGDYANDPKFKEHFQNWLNQRWHEKDQTIYDIRKTITETR</sequence>
<comment type="caution">
    <text evidence="3">The sequence shown here is derived from an EMBL/GenBank/DDBJ whole genome shotgun (WGS) entry which is preliminary data.</text>
</comment>
<evidence type="ECO:0000313" key="3">
    <source>
        <dbReference type="EMBL" id="RUO64358.1"/>
    </source>
</evidence>
<name>A0A432YRT2_9GAMM</name>
<keyword evidence="3" id="KW-0012">Acyltransferase</keyword>
<dbReference type="SUPFAM" id="SSF69593">
    <property type="entry name" value="Glycerol-3-phosphate (1)-acyltransferase"/>
    <property type="match status" value="1"/>
</dbReference>
<evidence type="ECO:0000259" key="2">
    <source>
        <dbReference type="SMART" id="SM00563"/>
    </source>
</evidence>
<proteinExistence type="predicted"/>
<feature type="domain" description="Phospholipid/glycerol acyltransferase" evidence="2">
    <location>
        <begin position="89"/>
        <end position="231"/>
    </location>
</feature>
<keyword evidence="1" id="KW-1133">Transmembrane helix</keyword>
<feature type="transmembrane region" description="Helical" evidence="1">
    <location>
        <begin position="12"/>
        <end position="35"/>
    </location>
</feature>
<dbReference type="AlphaFoldDB" id="A0A432YRT2"/>
<protein>
    <submittedName>
        <fullName evidence="3">Acyltransferase</fullName>
    </submittedName>
</protein>
<keyword evidence="1" id="KW-0472">Membrane</keyword>
<dbReference type="GO" id="GO:0016746">
    <property type="term" value="F:acyltransferase activity"/>
    <property type="evidence" value="ECO:0007669"/>
    <property type="project" value="UniProtKB-KW"/>
</dbReference>
<evidence type="ECO:0000313" key="4">
    <source>
        <dbReference type="Proteomes" id="UP000288361"/>
    </source>
</evidence>
<keyword evidence="1" id="KW-0812">Transmembrane</keyword>
<dbReference type="RefSeq" id="WP_126752063.1">
    <property type="nucleotide sequence ID" value="NZ_JBHUMT010000001.1"/>
</dbReference>
<dbReference type="NCBIfam" id="NF010621">
    <property type="entry name" value="PRK14014.1"/>
    <property type="match status" value="1"/>
</dbReference>
<dbReference type="EMBL" id="PIQA01000004">
    <property type="protein sequence ID" value="RUO64358.1"/>
    <property type="molecule type" value="Genomic_DNA"/>
</dbReference>
<gene>
    <name evidence="3" type="ORF">CWI73_06575</name>
</gene>
<evidence type="ECO:0000256" key="1">
    <source>
        <dbReference type="SAM" id="Phobius"/>
    </source>
</evidence>
<dbReference type="InterPro" id="IPR002123">
    <property type="entry name" value="Plipid/glycerol_acylTrfase"/>
</dbReference>
<dbReference type="PANTHER" id="PTHR10983:SF16">
    <property type="entry name" value="LYSOCARDIOLIPIN ACYLTRANSFERASE 1"/>
    <property type="match status" value="1"/>
</dbReference>
<accession>A0A432YRT2</accession>
<dbReference type="Pfam" id="PF01553">
    <property type="entry name" value="Acyltransferase"/>
    <property type="match status" value="1"/>
</dbReference>
<dbReference type="CDD" id="cd07990">
    <property type="entry name" value="LPLAT_LCLAT1-like"/>
    <property type="match status" value="1"/>
</dbReference>